<dbReference type="InterPro" id="IPR044925">
    <property type="entry name" value="His-Me_finger_sf"/>
</dbReference>
<protein>
    <submittedName>
        <fullName evidence="2">Uncharacterized protein</fullName>
    </submittedName>
</protein>
<proteinExistence type="predicted"/>
<dbReference type="Gene3D" id="3.40.570.10">
    <property type="entry name" value="Extracellular Endonuclease, subunit A"/>
    <property type="match status" value="1"/>
</dbReference>
<accession>A0AAE1B951</accession>
<dbReference type="PANTHER" id="PTHR21472">
    <property type="entry name" value="ENDONUCLEASE DOMAIN-CONTAINING 1 PROTEIN ENDOD1"/>
    <property type="match status" value="1"/>
</dbReference>
<comment type="caution">
    <text evidence="2">The sequence shown here is derived from an EMBL/GenBank/DDBJ whole genome shotgun (WGS) entry which is preliminary data.</text>
</comment>
<feature type="region of interest" description="Disordered" evidence="1">
    <location>
        <begin position="351"/>
        <end position="373"/>
    </location>
</feature>
<sequence>MEETKSKRSQVLGGTSLLLPVLTHQPGNLNHPPPPIPQVTQRCRTIISFTCTPPPIILLYSPTNHPPPPLPQVTQRCRATKTLTDAGDFAEGCWRNHVYGERLPVGLSNNQMKTFFICQRFAPAGQAGMTFGYKHTYFTTLYDINMRTPVISLVKVTSLGDDIWPETDYLIEHSLVEDEANMLWRYQKKPKKGMLTLSDLDRCQDDQRCDLGLRQIVPEDYQTSFPEDDQYTPTHLVWPDLMPADPSHRLSTFTLTNMAPMLNSLYKDWRATVLKIRQFAIEQCHIPYNLDLKVNHPGQQSTHRTHKSALYIASGALPNLDPVVTTGHDVHVPFLFWMSGCCVQHHAQSSASANSSDSSKTQNSNNNNNNYNNNVYMEWENEHLQEGAKTNVSSFAVYISNAAGSGVIAAPVLQLEMLLQDMYKIDHDLDDVTLFPGHDSVCSELKNDVSSWFQ</sequence>
<dbReference type="AlphaFoldDB" id="A0AAE1B951"/>
<evidence type="ECO:0000256" key="1">
    <source>
        <dbReference type="SAM" id="MobiDB-lite"/>
    </source>
</evidence>
<organism evidence="2 3">
    <name type="scientific">Elysia crispata</name>
    <name type="common">lettuce slug</name>
    <dbReference type="NCBI Taxonomy" id="231223"/>
    <lineage>
        <taxon>Eukaryota</taxon>
        <taxon>Metazoa</taxon>
        <taxon>Spiralia</taxon>
        <taxon>Lophotrochozoa</taxon>
        <taxon>Mollusca</taxon>
        <taxon>Gastropoda</taxon>
        <taxon>Heterobranchia</taxon>
        <taxon>Euthyneura</taxon>
        <taxon>Panpulmonata</taxon>
        <taxon>Sacoglossa</taxon>
        <taxon>Placobranchoidea</taxon>
        <taxon>Plakobranchidae</taxon>
        <taxon>Elysia</taxon>
    </lineage>
</organism>
<evidence type="ECO:0000313" key="2">
    <source>
        <dbReference type="EMBL" id="KAK3800892.1"/>
    </source>
</evidence>
<dbReference type="InterPro" id="IPR039015">
    <property type="entry name" value="ENDOD1"/>
</dbReference>
<dbReference type="PANTHER" id="PTHR21472:SF28">
    <property type="entry name" value="EXTRACELLULAR ENDONUCLEASE SUBUNIT A DOMAIN-CONTAINING PROTEIN"/>
    <property type="match status" value="1"/>
</dbReference>
<dbReference type="EMBL" id="JAWDGP010000398">
    <property type="protein sequence ID" value="KAK3800892.1"/>
    <property type="molecule type" value="Genomic_DNA"/>
</dbReference>
<reference evidence="2" key="1">
    <citation type="journal article" date="2023" name="G3 (Bethesda)">
        <title>A reference genome for the long-term kleptoplast-retaining sea slug Elysia crispata morphotype clarki.</title>
        <authorList>
            <person name="Eastman K.E."/>
            <person name="Pendleton A.L."/>
            <person name="Shaikh M.A."/>
            <person name="Suttiyut T."/>
            <person name="Ogas R."/>
            <person name="Tomko P."/>
            <person name="Gavelis G."/>
            <person name="Widhalm J.R."/>
            <person name="Wisecaver J.H."/>
        </authorList>
    </citation>
    <scope>NUCLEOTIDE SEQUENCE</scope>
    <source>
        <strain evidence="2">ECLA1</strain>
    </source>
</reference>
<name>A0AAE1B951_9GAST</name>
<dbReference type="SUPFAM" id="SSF54060">
    <property type="entry name" value="His-Me finger endonucleases"/>
    <property type="match status" value="1"/>
</dbReference>
<dbReference type="InterPro" id="IPR044929">
    <property type="entry name" value="DNA/RNA_non-sp_Endonuclease_sf"/>
</dbReference>
<evidence type="ECO:0000313" key="3">
    <source>
        <dbReference type="Proteomes" id="UP001283361"/>
    </source>
</evidence>
<keyword evidence="3" id="KW-1185">Reference proteome</keyword>
<gene>
    <name evidence="2" type="ORF">RRG08_017827</name>
</gene>
<dbReference type="Proteomes" id="UP001283361">
    <property type="component" value="Unassembled WGS sequence"/>
</dbReference>